<dbReference type="InterPro" id="IPR002645">
    <property type="entry name" value="STAS_dom"/>
</dbReference>
<dbReference type="InterPro" id="IPR058548">
    <property type="entry name" value="MlaB-like_STAS"/>
</dbReference>
<dbReference type="AlphaFoldDB" id="A0A1I2J2Z3"/>
<dbReference type="Proteomes" id="UP000199771">
    <property type="component" value="Unassembled WGS sequence"/>
</dbReference>
<dbReference type="RefSeq" id="WP_091533089.1">
    <property type="nucleotide sequence ID" value="NZ_FOOC01000005.1"/>
</dbReference>
<sequence>MTAKTQLTGELTQQRVPELLTQIGTLAAATEIDLSGVTRTDSAGLALLLEISRRSHHRPVRFVRAPEQLRALAQFFGIAALLRLT</sequence>
<reference evidence="2 3" key="1">
    <citation type="submission" date="2016-10" db="EMBL/GenBank/DDBJ databases">
        <authorList>
            <person name="de Groot N.N."/>
        </authorList>
    </citation>
    <scope>NUCLEOTIDE SEQUENCE [LARGE SCALE GENOMIC DNA]</scope>
    <source>
        <strain evidence="2 3">DSM 23609</strain>
    </source>
</reference>
<evidence type="ECO:0000313" key="2">
    <source>
        <dbReference type="EMBL" id="SFF47306.1"/>
    </source>
</evidence>
<accession>A0A1I2J2Z3</accession>
<dbReference type="Gene3D" id="3.30.750.24">
    <property type="entry name" value="STAS domain"/>
    <property type="match status" value="1"/>
</dbReference>
<dbReference type="PANTHER" id="PTHR35849">
    <property type="entry name" value="BLR2341 PROTEIN"/>
    <property type="match status" value="1"/>
</dbReference>
<dbReference type="CDD" id="cd07043">
    <property type="entry name" value="STAS_anti-anti-sigma_factors"/>
    <property type="match status" value="1"/>
</dbReference>
<feature type="domain" description="STAS" evidence="1">
    <location>
        <begin position="32"/>
        <end position="85"/>
    </location>
</feature>
<keyword evidence="3" id="KW-1185">Reference proteome</keyword>
<evidence type="ECO:0000259" key="1">
    <source>
        <dbReference type="PROSITE" id="PS50801"/>
    </source>
</evidence>
<evidence type="ECO:0000313" key="3">
    <source>
        <dbReference type="Proteomes" id="UP000199771"/>
    </source>
</evidence>
<name>A0A1I2J2Z3_9GAMM</name>
<dbReference type="InterPro" id="IPR036513">
    <property type="entry name" value="STAS_dom_sf"/>
</dbReference>
<protein>
    <submittedName>
        <fullName evidence="2">STAS domain-containing protein</fullName>
    </submittedName>
</protein>
<dbReference type="SUPFAM" id="SSF52091">
    <property type="entry name" value="SpoIIaa-like"/>
    <property type="match status" value="1"/>
</dbReference>
<dbReference type="OrthoDB" id="5297990at2"/>
<dbReference type="STRING" id="1076937.SAMN04488120_10542"/>
<dbReference type="EMBL" id="FOOC01000005">
    <property type="protein sequence ID" value="SFF47306.1"/>
    <property type="molecule type" value="Genomic_DNA"/>
</dbReference>
<proteinExistence type="predicted"/>
<gene>
    <name evidence="2" type="ORF">SAMN04488120_10542</name>
</gene>
<dbReference type="PROSITE" id="PS50801">
    <property type="entry name" value="STAS"/>
    <property type="match status" value="1"/>
</dbReference>
<organism evidence="2 3">
    <name type="scientific">Fontimonas thermophila</name>
    <dbReference type="NCBI Taxonomy" id="1076937"/>
    <lineage>
        <taxon>Bacteria</taxon>
        <taxon>Pseudomonadati</taxon>
        <taxon>Pseudomonadota</taxon>
        <taxon>Gammaproteobacteria</taxon>
        <taxon>Nevskiales</taxon>
        <taxon>Nevskiaceae</taxon>
        <taxon>Fontimonas</taxon>
    </lineage>
</organism>
<dbReference type="PANTHER" id="PTHR35849:SF1">
    <property type="entry name" value="INTERMEMBRANE PHOSPHOLIPID TRANSPORT SYSTEM BINDING PROTEIN MLAB"/>
    <property type="match status" value="1"/>
</dbReference>
<dbReference type="Pfam" id="PF13466">
    <property type="entry name" value="STAS_2"/>
    <property type="match status" value="1"/>
</dbReference>
<dbReference type="InterPro" id="IPR052746">
    <property type="entry name" value="MlaB_ABC_Transporter"/>
</dbReference>